<reference evidence="1" key="1">
    <citation type="submission" date="2022-04" db="EMBL/GenBank/DDBJ databases">
        <title>Genome of the entomopathogenic fungus Entomophthora muscae.</title>
        <authorList>
            <person name="Elya C."/>
            <person name="Lovett B.R."/>
            <person name="Lee E."/>
            <person name="Macias A.M."/>
            <person name="Hajek A.E."/>
            <person name="De Bivort B.L."/>
            <person name="Kasson M.T."/>
            <person name="De Fine Licht H.H."/>
            <person name="Stajich J.E."/>
        </authorList>
    </citation>
    <scope>NUCLEOTIDE SEQUENCE</scope>
    <source>
        <strain evidence="1">Berkeley</strain>
    </source>
</reference>
<evidence type="ECO:0000313" key="1">
    <source>
        <dbReference type="EMBL" id="KAJ9087237.1"/>
    </source>
</evidence>
<dbReference type="EMBL" id="QTSX02000302">
    <property type="protein sequence ID" value="KAJ9087237.1"/>
    <property type="molecule type" value="Genomic_DNA"/>
</dbReference>
<keyword evidence="2" id="KW-1185">Reference proteome</keyword>
<dbReference type="Proteomes" id="UP001165960">
    <property type="component" value="Unassembled WGS sequence"/>
</dbReference>
<organism evidence="1 2">
    <name type="scientific">Entomophthora muscae</name>
    <dbReference type="NCBI Taxonomy" id="34485"/>
    <lineage>
        <taxon>Eukaryota</taxon>
        <taxon>Fungi</taxon>
        <taxon>Fungi incertae sedis</taxon>
        <taxon>Zoopagomycota</taxon>
        <taxon>Entomophthoromycotina</taxon>
        <taxon>Entomophthoromycetes</taxon>
        <taxon>Entomophthorales</taxon>
        <taxon>Entomophthoraceae</taxon>
        <taxon>Entomophthora</taxon>
    </lineage>
</organism>
<evidence type="ECO:0000313" key="2">
    <source>
        <dbReference type="Proteomes" id="UP001165960"/>
    </source>
</evidence>
<proteinExistence type="predicted"/>
<protein>
    <submittedName>
        <fullName evidence="1">Uncharacterized protein</fullName>
    </submittedName>
</protein>
<accession>A0ACC2UKE0</accession>
<comment type="caution">
    <text evidence="1">The sequence shown here is derived from an EMBL/GenBank/DDBJ whole genome shotgun (WGS) entry which is preliminary data.</text>
</comment>
<gene>
    <name evidence="1" type="ORF">DSO57_1035052</name>
</gene>
<name>A0ACC2UKE0_9FUNG</name>
<sequence>MKYPPFDIAIRLTHNVRYVKGWLIKRPLCIVRYVSGQGWKLGCNTKSIPGLPANISHNTQGALDEPPLDVSNVMD</sequence>